<accession>A0A0C3PC26</accession>
<dbReference type="HOGENOM" id="CLU_080473_0_0_1"/>
<sequence>MPAPQTPKANHYSRPVLGHVNLMVDTFIANASADELRAAVRGLLSSSSPAVASAFTDAARRRLTQTGVARKPACDALFAVRADGRGVGPTAELRDVLGRARMLYGVGLGFASLKLLAQPVRAAARLRWELGGEIEQVLAEIDADIGQALQSSREELDGGRAGNLNTARAALEELKSAIKESQLALEGWAGSYPFERAAASLEFWKL</sequence>
<dbReference type="EMBL" id="KN840664">
    <property type="protein sequence ID" value="KIP02598.1"/>
    <property type="molecule type" value="Genomic_DNA"/>
</dbReference>
<evidence type="ECO:0000313" key="2">
    <source>
        <dbReference type="Proteomes" id="UP000053257"/>
    </source>
</evidence>
<keyword evidence="2" id="KW-1185">Reference proteome</keyword>
<dbReference type="AlphaFoldDB" id="A0A0C3PC26"/>
<evidence type="ECO:0000313" key="1">
    <source>
        <dbReference type="EMBL" id="KIP02598.1"/>
    </source>
</evidence>
<name>A0A0C3PC26_PHLG1</name>
<protein>
    <submittedName>
        <fullName evidence="1">Uncharacterized protein</fullName>
    </submittedName>
</protein>
<dbReference type="Proteomes" id="UP000053257">
    <property type="component" value="Unassembled WGS sequence"/>
</dbReference>
<dbReference type="STRING" id="745531.A0A0C3PC26"/>
<dbReference type="OrthoDB" id="3219836at2759"/>
<organism evidence="1 2">
    <name type="scientific">Phlebiopsis gigantea (strain 11061_1 CR5-6)</name>
    <name type="common">White-rot fungus</name>
    <name type="synonym">Peniophora gigantea</name>
    <dbReference type="NCBI Taxonomy" id="745531"/>
    <lineage>
        <taxon>Eukaryota</taxon>
        <taxon>Fungi</taxon>
        <taxon>Dikarya</taxon>
        <taxon>Basidiomycota</taxon>
        <taxon>Agaricomycotina</taxon>
        <taxon>Agaricomycetes</taxon>
        <taxon>Polyporales</taxon>
        <taxon>Phanerochaetaceae</taxon>
        <taxon>Phlebiopsis</taxon>
    </lineage>
</organism>
<proteinExistence type="predicted"/>
<reference evidence="1 2" key="1">
    <citation type="journal article" date="2014" name="PLoS Genet.">
        <title>Analysis of the Phlebiopsis gigantea genome, transcriptome and secretome provides insight into its pioneer colonization strategies of wood.</title>
        <authorList>
            <person name="Hori C."/>
            <person name="Ishida T."/>
            <person name="Igarashi K."/>
            <person name="Samejima M."/>
            <person name="Suzuki H."/>
            <person name="Master E."/>
            <person name="Ferreira P."/>
            <person name="Ruiz-Duenas F.J."/>
            <person name="Held B."/>
            <person name="Canessa P."/>
            <person name="Larrondo L.F."/>
            <person name="Schmoll M."/>
            <person name="Druzhinina I.S."/>
            <person name="Kubicek C.P."/>
            <person name="Gaskell J.A."/>
            <person name="Kersten P."/>
            <person name="St John F."/>
            <person name="Glasner J."/>
            <person name="Sabat G."/>
            <person name="Splinter BonDurant S."/>
            <person name="Syed K."/>
            <person name="Yadav J."/>
            <person name="Mgbeahuruike A.C."/>
            <person name="Kovalchuk A."/>
            <person name="Asiegbu F.O."/>
            <person name="Lackner G."/>
            <person name="Hoffmeister D."/>
            <person name="Rencoret J."/>
            <person name="Gutierrez A."/>
            <person name="Sun H."/>
            <person name="Lindquist E."/>
            <person name="Barry K."/>
            <person name="Riley R."/>
            <person name="Grigoriev I.V."/>
            <person name="Henrissat B."/>
            <person name="Kues U."/>
            <person name="Berka R.M."/>
            <person name="Martinez A.T."/>
            <person name="Covert S.F."/>
            <person name="Blanchette R.A."/>
            <person name="Cullen D."/>
        </authorList>
    </citation>
    <scope>NUCLEOTIDE SEQUENCE [LARGE SCALE GENOMIC DNA]</scope>
    <source>
        <strain evidence="1 2">11061_1 CR5-6</strain>
    </source>
</reference>
<gene>
    <name evidence="1" type="ORF">PHLGIDRAFT_37827</name>
</gene>